<gene>
    <name evidence="3" type="ORF">EXZ61_13580</name>
</gene>
<evidence type="ECO:0000259" key="2">
    <source>
        <dbReference type="Pfam" id="PF00857"/>
    </source>
</evidence>
<reference evidence="4" key="1">
    <citation type="submission" date="2019-02" db="EMBL/GenBank/DDBJ databases">
        <title>Complete genome sequence of Rhodoferax sp. Gr-4.</title>
        <authorList>
            <person name="Jin L."/>
        </authorList>
    </citation>
    <scope>NUCLEOTIDE SEQUENCE [LARGE SCALE GENOMIC DNA]</scope>
    <source>
        <strain evidence="4">Gr-4</strain>
    </source>
</reference>
<keyword evidence="1 3" id="KW-0378">Hydrolase</keyword>
<proteinExistence type="predicted"/>
<evidence type="ECO:0000313" key="3">
    <source>
        <dbReference type="EMBL" id="QDL55115.1"/>
    </source>
</evidence>
<feature type="domain" description="Isochorismatase-like" evidence="2">
    <location>
        <begin position="6"/>
        <end position="148"/>
    </location>
</feature>
<dbReference type="Proteomes" id="UP000317365">
    <property type="component" value="Chromosome"/>
</dbReference>
<dbReference type="Pfam" id="PF00857">
    <property type="entry name" value="Isochorismatase"/>
    <property type="match status" value="1"/>
</dbReference>
<reference evidence="4" key="2">
    <citation type="journal article" date="2020" name="Int. J. Syst. Evol. Microbiol.">
        <title>Genomic insights into a novel species Rhodoferax aquaticus sp. nov., isolated from freshwater.</title>
        <authorList>
            <person name="Li T."/>
            <person name="Zhuo Y."/>
            <person name="Jin C.Z."/>
            <person name="Wu X."/>
            <person name="Ko S.R."/>
            <person name="Jin F.J."/>
            <person name="Ahn C.Y."/>
            <person name="Oh H.M."/>
            <person name="Lee H.G."/>
            <person name="Jin L."/>
        </authorList>
    </citation>
    <scope>NUCLEOTIDE SEQUENCE [LARGE SCALE GENOMIC DNA]</scope>
    <source>
        <strain evidence="4">Gr-4</strain>
    </source>
</reference>
<dbReference type="InterPro" id="IPR050272">
    <property type="entry name" value="Isochorismatase-like_hydrls"/>
</dbReference>
<accession>A0A515ER46</accession>
<dbReference type="SUPFAM" id="SSF52499">
    <property type="entry name" value="Isochorismatase-like hydrolases"/>
    <property type="match status" value="1"/>
</dbReference>
<name>A0A515ER46_9BURK</name>
<evidence type="ECO:0000256" key="1">
    <source>
        <dbReference type="ARBA" id="ARBA00022801"/>
    </source>
</evidence>
<organism evidence="3 4">
    <name type="scientific">Rhodoferax aquaticus</name>
    <dbReference type="NCBI Taxonomy" id="2527691"/>
    <lineage>
        <taxon>Bacteria</taxon>
        <taxon>Pseudomonadati</taxon>
        <taxon>Pseudomonadota</taxon>
        <taxon>Betaproteobacteria</taxon>
        <taxon>Burkholderiales</taxon>
        <taxon>Comamonadaceae</taxon>
        <taxon>Rhodoferax</taxon>
    </lineage>
</organism>
<dbReference type="PANTHER" id="PTHR43540">
    <property type="entry name" value="PEROXYUREIDOACRYLATE/UREIDOACRYLATE AMIDOHYDROLASE-RELATED"/>
    <property type="match status" value="1"/>
</dbReference>
<dbReference type="InterPro" id="IPR000868">
    <property type="entry name" value="Isochorismatase-like_dom"/>
</dbReference>
<dbReference type="Gene3D" id="3.40.50.850">
    <property type="entry name" value="Isochorismatase-like"/>
    <property type="match status" value="1"/>
</dbReference>
<dbReference type="KEGG" id="rhg:EXZ61_13580"/>
<evidence type="ECO:0000313" key="4">
    <source>
        <dbReference type="Proteomes" id="UP000317365"/>
    </source>
</evidence>
<dbReference type="RefSeq" id="WP_142812275.1">
    <property type="nucleotide sequence ID" value="NZ_CP036282.1"/>
</dbReference>
<dbReference type="EMBL" id="CP036282">
    <property type="protein sequence ID" value="QDL55115.1"/>
    <property type="molecule type" value="Genomic_DNA"/>
</dbReference>
<keyword evidence="4" id="KW-1185">Reference proteome</keyword>
<sequence>MQTKNALLVIDMQTEWLQPSAGRFDLEGVLARINQVAQHYRARGDAVVFVRHKNEEAPVGSPGWQIDARLPVLPTDHVVDKSACDSFVQTTLSALLQGLGVGHITISGMATEFCVDSTVRAALSAGFDVTALADGHTTGDRPHLSAQAIVTHHNWVWTHLAPPAGRVLRVLTTSEVLSNAVPVPSQ</sequence>
<dbReference type="GO" id="GO:0016787">
    <property type="term" value="F:hydrolase activity"/>
    <property type="evidence" value="ECO:0007669"/>
    <property type="project" value="UniProtKB-KW"/>
</dbReference>
<dbReference type="CDD" id="cd01014">
    <property type="entry name" value="nicotinamidase_related"/>
    <property type="match status" value="1"/>
</dbReference>
<dbReference type="AlphaFoldDB" id="A0A515ER46"/>
<dbReference type="InterPro" id="IPR036380">
    <property type="entry name" value="Isochorismatase-like_sf"/>
</dbReference>
<protein>
    <submittedName>
        <fullName evidence="3">Cysteine hydrolase</fullName>
    </submittedName>
</protein>